<comment type="caution">
    <text evidence="2">The sequence shown here is derived from an EMBL/GenBank/DDBJ whole genome shotgun (WGS) entry which is preliminary data.</text>
</comment>
<proteinExistence type="predicted"/>
<dbReference type="AlphaFoldDB" id="A0A9N8DCB9"/>
<keyword evidence="1" id="KW-0472">Membrane</keyword>
<evidence type="ECO:0000313" key="3">
    <source>
        <dbReference type="Proteomes" id="UP001153069"/>
    </source>
</evidence>
<gene>
    <name evidence="2" type="ORF">SEMRO_55_G032280.1</name>
</gene>
<name>A0A9N8DCB9_9STRA</name>
<keyword evidence="3" id="KW-1185">Reference proteome</keyword>
<dbReference type="EMBL" id="CAICTM010000054">
    <property type="protein sequence ID" value="CAB9499170.1"/>
    <property type="molecule type" value="Genomic_DNA"/>
</dbReference>
<evidence type="ECO:0000313" key="2">
    <source>
        <dbReference type="EMBL" id="CAB9499170.1"/>
    </source>
</evidence>
<feature type="transmembrane region" description="Helical" evidence="1">
    <location>
        <begin position="20"/>
        <end position="42"/>
    </location>
</feature>
<accession>A0A9N8DCB9</accession>
<reference evidence="2" key="1">
    <citation type="submission" date="2020-06" db="EMBL/GenBank/DDBJ databases">
        <authorList>
            <consortium name="Plant Systems Biology data submission"/>
        </authorList>
    </citation>
    <scope>NUCLEOTIDE SEQUENCE</scope>
    <source>
        <strain evidence="2">D6</strain>
    </source>
</reference>
<dbReference type="Proteomes" id="UP001153069">
    <property type="component" value="Unassembled WGS sequence"/>
</dbReference>
<sequence>MSAFDRINNIIMTVKDWSSLTVFAAVYGWAKSFLLAMVSVVHTSCSWVMDSRVQWKILFHTGNDAACVVGAATSFGFDNRVQVSSLRIQQYGSHSLYRVLLEGGGVLDRNENEGPIRGDDVAGAIYLPDDASSPWLATTKKCKGKHQESPWQEFHADLSC</sequence>
<keyword evidence="1" id="KW-0812">Transmembrane</keyword>
<protein>
    <submittedName>
        <fullName evidence="2">Uncharacterized protein</fullName>
    </submittedName>
</protein>
<evidence type="ECO:0000256" key="1">
    <source>
        <dbReference type="SAM" id="Phobius"/>
    </source>
</evidence>
<organism evidence="2 3">
    <name type="scientific">Seminavis robusta</name>
    <dbReference type="NCBI Taxonomy" id="568900"/>
    <lineage>
        <taxon>Eukaryota</taxon>
        <taxon>Sar</taxon>
        <taxon>Stramenopiles</taxon>
        <taxon>Ochrophyta</taxon>
        <taxon>Bacillariophyta</taxon>
        <taxon>Bacillariophyceae</taxon>
        <taxon>Bacillariophycidae</taxon>
        <taxon>Naviculales</taxon>
        <taxon>Naviculaceae</taxon>
        <taxon>Seminavis</taxon>
    </lineage>
</organism>
<keyword evidence="1" id="KW-1133">Transmembrane helix</keyword>